<reference evidence="1" key="1">
    <citation type="submission" date="2018-06" db="EMBL/GenBank/DDBJ databases">
        <authorList>
            <person name="Zhirakovskaya E."/>
        </authorList>
    </citation>
    <scope>NUCLEOTIDE SEQUENCE</scope>
</reference>
<name>A0A3B0U3H0_9ZZZZ</name>
<accession>A0A3B0U3H0</accession>
<gene>
    <name evidence="1" type="ORF">MNBD_BACTEROID04-1328</name>
</gene>
<organism evidence="1">
    <name type="scientific">hydrothermal vent metagenome</name>
    <dbReference type="NCBI Taxonomy" id="652676"/>
    <lineage>
        <taxon>unclassified sequences</taxon>
        <taxon>metagenomes</taxon>
        <taxon>ecological metagenomes</taxon>
    </lineage>
</organism>
<dbReference type="AlphaFoldDB" id="A0A3B0U3H0"/>
<protein>
    <submittedName>
        <fullName evidence="1">Uncharacterized protein</fullName>
    </submittedName>
</protein>
<dbReference type="EMBL" id="UOER01000403">
    <property type="protein sequence ID" value="VAW25435.1"/>
    <property type="molecule type" value="Genomic_DNA"/>
</dbReference>
<proteinExistence type="predicted"/>
<evidence type="ECO:0000313" key="1">
    <source>
        <dbReference type="EMBL" id="VAW25435.1"/>
    </source>
</evidence>
<sequence>MNTPKKVSFNLLPPNQYLIRVTLDENNNGTWDTGNFLDKKQPEVVKYFENVITIRANWEENEVFNID</sequence>